<organism evidence="2 3">
    <name type="scientific">Sulfurospirillum tamanense</name>
    <dbReference type="NCBI Taxonomy" id="2813362"/>
    <lineage>
        <taxon>Bacteria</taxon>
        <taxon>Pseudomonadati</taxon>
        <taxon>Campylobacterota</taxon>
        <taxon>Epsilonproteobacteria</taxon>
        <taxon>Campylobacterales</taxon>
        <taxon>Sulfurospirillaceae</taxon>
        <taxon>Sulfurospirillum</taxon>
    </lineage>
</organism>
<dbReference type="RefSeq" id="WP_205459622.1">
    <property type="nucleotide sequence ID" value="NZ_JAFHKK010000023.1"/>
</dbReference>
<reference evidence="2 3" key="3">
    <citation type="submission" date="2021-02" db="EMBL/GenBank/DDBJ databases">
        <authorList>
            <person name="Merkel A.Y."/>
        </authorList>
    </citation>
    <scope>NUCLEOTIDE SEQUENCE [LARGE SCALE GENOMIC DNA]</scope>
    <source>
        <strain evidence="2 3">T05b</strain>
    </source>
</reference>
<dbReference type="InterPro" id="IPR050570">
    <property type="entry name" value="Cell_wall_metabolism_enzyme"/>
</dbReference>
<comment type="caution">
    <text evidence="2">The sequence shown here is derived from an EMBL/GenBank/DDBJ whole genome shotgun (WGS) entry which is preliminary data.</text>
</comment>
<dbReference type="InterPro" id="IPR016047">
    <property type="entry name" value="M23ase_b-sheet_dom"/>
</dbReference>
<dbReference type="InterPro" id="IPR011055">
    <property type="entry name" value="Dup_hybrid_motif"/>
</dbReference>
<evidence type="ECO:0000259" key="1">
    <source>
        <dbReference type="Pfam" id="PF01551"/>
    </source>
</evidence>
<dbReference type="SUPFAM" id="SSF51261">
    <property type="entry name" value="Duplicated hybrid motif"/>
    <property type="match status" value="1"/>
</dbReference>
<evidence type="ECO:0000313" key="2">
    <source>
        <dbReference type="EMBL" id="MBN2965077.1"/>
    </source>
</evidence>
<feature type="domain" description="M23ase beta-sheet core" evidence="1">
    <location>
        <begin position="162"/>
        <end position="256"/>
    </location>
</feature>
<keyword evidence="3" id="KW-1185">Reference proteome</keyword>
<protein>
    <submittedName>
        <fullName evidence="2">M23 family metallopeptidase</fullName>
    </submittedName>
</protein>
<dbReference type="PANTHER" id="PTHR21666">
    <property type="entry name" value="PEPTIDASE-RELATED"/>
    <property type="match status" value="1"/>
</dbReference>
<sequence>MKILVQILLCVVFSYGFEAVNGTVAVLEFDGSTQTLLKESGPLPLLAHPKDPSKRIAFVAVPYRHSEDIDLVRIVGDKKELVRLHVKQGDYKKETLSVDPAHVSPPKEALPRIQAEREEAMALYATFTPTRYWNVPFEFPIQSAITSDFGNARVFNDTLKSYHSGTDFRAPVGTPIVATNDGVVVLAKDRYYAGGSVILDHGEGVYSVYYHLSSLPHPVGAPVKKGEVIGLSGASGRVTGPHLHFGFMVQGVPIDPLDFMEKINGLF</sequence>
<name>A0ABS2WTW5_9BACT</name>
<dbReference type="EMBL" id="JAFHKK010000023">
    <property type="protein sequence ID" value="MBN2965077.1"/>
    <property type="molecule type" value="Genomic_DNA"/>
</dbReference>
<dbReference type="CDD" id="cd12797">
    <property type="entry name" value="M23_peptidase"/>
    <property type="match status" value="1"/>
</dbReference>
<dbReference type="PANTHER" id="PTHR21666:SF270">
    <property type="entry name" value="MUREIN HYDROLASE ACTIVATOR ENVC"/>
    <property type="match status" value="1"/>
</dbReference>
<reference evidence="2 3" key="1">
    <citation type="submission" date="2021-02" db="EMBL/GenBank/DDBJ databases">
        <title>Sulfurospirillum tamanensis sp. nov.</title>
        <authorList>
            <person name="Frolova A."/>
            <person name="Merkel A."/>
            <person name="Slobodkin A."/>
        </authorList>
    </citation>
    <scope>NUCLEOTIDE SEQUENCE [LARGE SCALE GENOMIC DNA]</scope>
    <source>
        <strain evidence="2 3">T05b</strain>
    </source>
</reference>
<reference evidence="3" key="2">
    <citation type="submission" date="2021-02" db="EMBL/GenBank/DDBJ databases">
        <title>Sulfurospirillum tamanensis sp. nov.</title>
        <authorList>
            <person name="Merkel A.Y."/>
        </authorList>
    </citation>
    <scope>NUCLEOTIDE SEQUENCE [LARGE SCALE GENOMIC DNA]</scope>
    <source>
        <strain evidence="3">T05b</strain>
    </source>
</reference>
<dbReference type="Pfam" id="PF01551">
    <property type="entry name" value="Peptidase_M23"/>
    <property type="match status" value="1"/>
</dbReference>
<dbReference type="Proteomes" id="UP000703590">
    <property type="component" value="Unassembled WGS sequence"/>
</dbReference>
<proteinExistence type="predicted"/>
<accession>A0ABS2WTW5</accession>
<gene>
    <name evidence="2" type="ORF">JWV37_09815</name>
</gene>
<dbReference type="Gene3D" id="2.70.70.10">
    <property type="entry name" value="Glucose Permease (Domain IIA)"/>
    <property type="match status" value="1"/>
</dbReference>
<evidence type="ECO:0000313" key="3">
    <source>
        <dbReference type="Proteomes" id="UP000703590"/>
    </source>
</evidence>